<name>A0A0L0HU99_SPIPD</name>
<reference evidence="2 3" key="1">
    <citation type="submission" date="2009-08" db="EMBL/GenBank/DDBJ databases">
        <title>The Genome Sequence of Spizellomyces punctatus strain DAOM BR117.</title>
        <authorList>
            <consortium name="The Broad Institute Genome Sequencing Platform"/>
            <person name="Russ C."/>
            <person name="Cuomo C."/>
            <person name="Shea T."/>
            <person name="Young S.K."/>
            <person name="Zeng Q."/>
            <person name="Koehrsen M."/>
            <person name="Haas B."/>
            <person name="Borodovsky M."/>
            <person name="Guigo R."/>
            <person name="Alvarado L."/>
            <person name="Berlin A."/>
            <person name="Bochicchio J."/>
            <person name="Borenstein D."/>
            <person name="Chapman S."/>
            <person name="Chen Z."/>
            <person name="Engels R."/>
            <person name="Freedman E."/>
            <person name="Gellesch M."/>
            <person name="Goldberg J."/>
            <person name="Griggs A."/>
            <person name="Gujja S."/>
            <person name="Heiman D."/>
            <person name="Hepburn T."/>
            <person name="Howarth C."/>
            <person name="Jen D."/>
            <person name="Larson L."/>
            <person name="Lewis B."/>
            <person name="Mehta T."/>
            <person name="Park D."/>
            <person name="Pearson M."/>
            <person name="Roberts A."/>
            <person name="Saif S."/>
            <person name="Shenoy N."/>
            <person name="Sisk P."/>
            <person name="Stolte C."/>
            <person name="Sykes S."/>
            <person name="Thomson T."/>
            <person name="Walk T."/>
            <person name="White J."/>
            <person name="Yandava C."/>
            <person name="Burger G."/>
            <person name="Gray M.W."/>
            <person name="Holland P.W.H."/>
            <person name="King N."/>
            <person name="Lang F.B.F."/>
            <person name="Roger A.J."/>
            <person name="Ruiz-Trillo I."/>
            <person name="Lander E."/>
            <person name="Nusbaum C."/>
        </authorList>
    </citation>
    <scope>NUCLEOTIDE SEQUENCE [LARGE SCALE GENOMIC DNA]</scope>
    <source>
        <strain evidence="2 3">DAOM BR117</strain>
    </source>
</reference>
<dbReference type="OMA" id="CWNENTA"/>
<evidence type="ECO:0000256" key="1">
    <source>
        <dbReference type="SAM" id="MobiDB-lite"/>
    </source>
</evidence>
<keyword evidence="3" id="KW-1185">Reference proteome</keyword>
<feature type="region of interest" description="Disordered" evidence="1">
    <location>
        <begin position="41"/>
        <end position="92"/>
    </location>
</feature>
<protein>
    <submittedName>
        <fullName evidence="2">Uncharacterized protein</fullName>
    </submittedName>
</protein>
<dbReference type="AlphaFoldDB" id="A0A0L0HU99"/>
<feature type="compositionally biased region" description="Polar residues" evidence="1">
    <location>
        <begin position="81"/>
        <end position="92"/>
    </location>
</feature>
<organism evidence="2 3">
    <name type="scientific">Spizellomyces punctatus (strain DAOM BR117)</name>
    <dbReference type="NCBI Taxonomy" id="645134"/>
    <lineage>
        <taxon>Eukaryota</taxon>
        <taxon>Fungi</taxon>
        <taxon>Fungi incertae sedis</taxon>
        <taxon>Chytridiomycota</taxon>
        <taxon>Chytridiomycota incertae sedis</taxon>
        <taxon>Chytridiomycetes</taxon>
        <taxon>Spizellomycetales</taxon>
        <taxon>Spizellomycetaceae</taxon>
        <taxon>Spizellomyces</taxon>
    </lineage>
</organism>
<dbReference type="eggNOG" id="ENOG502S3MG">
    <property type="taxonomic scope" value="Eukaryota"/>
</dbReference>
<sequence>MASSRTSLWGRTLVCHRHLVRQHQSSASRCALRRWSSSQATALAEPSDNSTQQHQSKQSSPLPPTSTIPSTPRQSDLGNRKVSSIGPSVKAKSSSFPLPVLFDKKASSLAAEIAEYPWLLSISPSRRARPTFWSALRDKHFLTVGTARARKHLNHPTYDFPDQFCEDVSIVTEELFKALSAPDRAGDEESLRTVMVKAVADRFAAGYRTLLSQGKRVEFLLNGKPKITVTGLHFTYGPYPAPTSGYVAQQWWSLIELVIPEEDSTFSSHPRQKEIMQRAMDDGVFFKVDVRVDLDVEFVVTDVKSDMPLIRDRRRRVELQFISPHFTPWDEVFELDAAGEWKLRWQWRISDVDWIVESMMPKVEPKHKIDWRAEKDA</sequence>
<evidence type="ECO:0000313" key="2">
    <source>
        <dbReference type="EMBL" id="KND04678.1"/>
    </source>
</evidence>
<proteinExistence type="predicted"/>
<evidence type="ECO:0000313" key="3">
    <source>
        <dbReference type="Proteomes" id="UP000053201"/>
    </source>
</evidence>
<dbReference type="Proteomes" id="UP000053201">
    <property type="component" value="Unassembled WGS sequence"/>
</dbReference>
<accession>A0A0L0HU99</accession>
<dbReference type="GeneID" id="27691963"/>
<gene>
    <name evidence="2" type="ORF">SPPG_08838</name>
</gene>
<feature type="compositionally biased region" description="Polar residues" evidence="1">
    <location>
        <begin position="41"/>
        <end position="58"/>
    </location>
</feature>
<dbReference type="OrthoDB" id="2117820at2759"/>
<dbReference type="InParanoid" id="A0A0L0HU99"/>
<dbReference type="VEuPathDB" id="FungiDB:SPPG_08838"/>
<dbReference type="EMBL" id="KQ257450">
    <property type="protein sequence ID" value="KND04678.1"/>
    <property type="molecule type" value="Genomic_DNA"/>
</dbReference>
<dbReference type="RefSeq" id="XP_016612717.1">
    <property type="nucleotide sequence ID" value="XM_016756978.1"/>
</dbReference>